<evidence type="ECO:0000313" key="3">
    <source>
        <dbReference type="Proteomes" id="UP001500929"/>
    </source>
</evidence>
<reference evidence="3" key="1">
    <citation type="journal article" date="2019" name="Int. J. Syst. Evol. Microbiol.">
        <title>The Global Catalogue of Microorganisms (GCM) 10K type strain sequencing project: providing services to taxonomists for standard genome sequencing and annotation.</title>
        <authorList>
            <consortium name="The Broad Institute Genomics Platform"/>
            <consortium name="The Broad Institute Genome Sequencing Center for Infectious Disease"/>
            <person name="Wu L."/>
            <person name="Ma J."/>
        </authorList>
    </citation>
    <scope>NUCLEOTIDE SEQUENCE [LARGE SCALE GENOMIC DNA]</scope>
    <source>
        <strain evidence="3">JCM 16117</strain>
    </source>
</reference>
<comment type="caution">
    <text evidence="2">The sequence shown here is derived from an EMBL/GenBank/DDBJ whole genome shotgun (WGS) entry which is preliminary data.</text>
</comment>
<dbReference type="Pfam" id="PF04122">
    <property type="entry name" value="CW_binding_2"/>
    <property type="match status" value="3"/>
</dbReference>
<evidence type="ECO:0008006" key="4">
    <source>
        <dbReference type="Google" id="ProtNLM"/>
    </source>
</evidence>
<evidence type="ECO:0000256" key="1">
    <source>
        <dbReference type="SAM" id="SignalP"/>
    </source>
</evidence>
<feature type="signal peptide" evidence="1">
    <location>
        <begin position="1"/>
        <end position="30"/>
    </location>
</feature>
<feature type="chain" id="PRO_5045707441" description="Cell wall-binding repeat-containing protein" evidence="1">
    <location>
        <begin position="31"/>
        <end position="560"/>
    </location>
</feature>
<gene>
    <name evidence="2" type="ORF">GCM10009851_05320</name>
</gene>
<keyword evidence="3" id="KW-1185">Reference proteome</keyword>
<keyword evidence="1" id="KW-0732">Signal</keyword>
<organism evidence="2 3">
    <name type="scientific">Herbiconiux moechotypicola</name>
    <dbReference type="NCBI Taxonomy" id="637393"/>
    <lineage>
        <taxon>Bacteria</taxon>
        <taxon>Bacillati</taxon>
        <taxon>Actinomycetota</taxon>
        <taxon>Actinomycetes</taxon>
        <taxon>Micrococcales</taxon>
        <taxon>Microbacteriaceae</taxon>
        <taxon>Herbiconiux</taxon>
    </lineage>
</organism>
<proteinExistence type="predicted"/>
<evidence type="ECO:0000313" key="2">
    <source>
        <dbReference type="EMBL" id="GAA2224763.1"/>
    </source>
</evidence>
<dbReference type="Gene3D" id="3.40.50.12090">
    <property type="match status" value="1"/>
</dbReference>
<dbReference type="PANTHER" id="PTHR30032">
    <property type="entry name" value="N-ACETYLMURAMOYL-L-ALANINE AMIDASE-RELATED"/>
    <property type="match status" value="1"/>
</dbReference>
<dbReference type="Proteomes" id="UP001500929">
    <property type="component" value="Unassembled WGS sequence"/>
</dbReference>
<protein>
    <recommendedName>
        <fullName evidence="4">Cell wall-binding repeat-containing protein</fullName>
    </recommendedName>
</protein>
<dbReference type="InterPro" id="IPR007253">
    <property type="entry name" value="Cell_wall-bd_2"/>
</dbReference>
<name>A0ABP5Q356_9MICO</name>
<accession>A0ABP5Q356</accession>
<dbReference type="InterPro" id="IPR051922">
    <property type="entry name" value="Bact_Sporulation_Assoc"/>
</dbReference>
<dbReference type="PANTHER" id="PTHR30032:SF8">
    <property type="entry name" value="GERMINATION-SPECIFIC N-ACETYLMURAMOYL-L-ALANINE AMIDASE"/>
    <property type="match status" value="1"/>
</dbReference>
<sequence length="560" mass="59018">MARIRSTITATIAMAGLVAGSIAISTASAAAAETETHAISGHVSNLSPAGQNSFGVQAQITVYDEHGYYAQFGTADWKGDYRLEGLKDGDYRIHFSEYHSPYSVDDVGLAPTWWGDTPFRSEAKVLTIDGADMVANVGMIAGASIKGVVETTAYFNNNVQQVVTFIRNPDGTWEEGTWATVTGGSYFMIGVPDAPQALLFSDYTNDIGGGQMYSPQYWPNQPTRSTATLIQPSPGDQLTGYSTTLFPWAARTVQRISGADRFEASANISASHFKAGVPAVFIADGTNYPDALSAGPVAAHLGGPVLLVTPGSVPATIASELVRLKPQKIYVVGGPNSVSSETYSRLAQFAPEIERIGGADRYEVSRKLARLAAPTITPDPTTGESRIRVFFADGRGFADALSAGSAAASNGGVVVLVNGANTRLDAPTRALLQQLDSQSAWVIGGPNSILPALDDDIRSLDMGLNRISGATRYDVSAELGDYFVDRGEDQNVFLALGTNFPDALSGAALAGVTRTVLFITPSECVPGRILARMQTSGTPNAILLGGPNSLGTGVEQMRRC</sequence>
<dbReference type="EMBL" id="BAAAQY010000001">
    <property type="protein sequence ID" value="GAA2224763.1"/>
    <property type="molecule type" value="Genomic_DNA"/>
</dbReference>